<evidence type="ECO:0000256" key="5">
    <source>
        <dbReference type="ARBA" id="ARBA00022793"/>
    </source>
</evidence>
<dbReference type="Pfam" id="PF09349">
    <property type="entry name" value="OHCU_decarbox"/>
    <property type="match status" value="1"/>
</dbReference>
<dbReference type="GO" id="GO:0006144">
    <property type="term" value="P:purine nucleobase metabolic process"/>
    <property type="evidence" value="ECO:0007669"/>
    <property type="project" value="UniProtKB-KW"/>
</dbReference>
<feature type="domain" description="Oxo-4-hydroxy-4-carboxy-5-ureidoimidazoline decarboxylase" evidence="8">
    <location>
        <begin position="8"/>
        <end position="160"/>
    </location>
</feature>
<dbReference type="PANTHER" id="PTHR43466:SF1">
    <property type="entry name" value="2-OXO-4-HYDROXY-4-CARBOXY-5-UREIDOIMIDAZOLINE DECARBOXYLASE-RELATED"/>
    <property type="match status" value="1"/>
</dbReference>
<evidence type="ECO:0000256" key="7">
    <source>
        <dbReference type="ARBA" id="ARBA00023239"/>
    </source>
</evidence>
<name>A0A5C6W6N6_9BACI</name>
<dbReference type="GO" id="GO:0016491">
    <property type="term" value="F:oxidoreductase activity"/>
    <property type="evidence" value="ECO:0007669"/>
    <property type="project" value="UniProtKB-KW"/>
</dbReference>
<dbReference type="NCBIfam" id="TIGR03164">
    <property type="entry name" value="UHCUDC"/>
    <property type="match status" value="1"/>
</dbReference>
<comment type="pathway">
    <text evidence="2">Purine metabolism; urate degradation; (S)-allantoin from urate: step 3/3.</text>
</comment>
<comment type="catalytic activity">
    <reaction evidence="1">
        <text>5-hydroxy-2-oxo-4-ureido-2,5-dihydro-1H-imidazole-5-carboxylate + H(+) = (S)-allantoin + CO2</text>
        <dbReference type="Rhea" id="RHEA:26301"/>
        <dbReference type="ChEBI" id="CHEBI:15378"/>
        <dbReference type="ChEBI" id="CHEBI:15678"/>
        <dbReference type="ChEBI" id="CHEBI:16526"/>
        <dbReference type="ChEBI" id="CHEBI:58639"/>
        <dbReference type="EC" id="4.1.1.97"/>
    </reaction>
</comment>
<dbReference type="AlphaFoldDB" id="A0A5C6W6N6"/>
<protein>
    <submittedName>
        <fullName evidence="9">Urate oxidase</fullName>
    </submittedName>
</protein>
<dbReference type="SUPFAM" id="SSF55620">
    <property type="entry name" value="Tetrahydrobiopterin biosynthesis enzymes-like"/>
    <property type="match status" value="2"/>
</dbReference>
<reference evidence="9 10" key="1">
    <citation type="journal article" date="2005" name="Int. J. Syst. Evol. Microbiol.">
        <title>Bacillus litoralis sp. nov., isolated from a tidal flat of the Yellow Sea in Korea.</title>
        <authorList>
            <person name="Yoon J.H."/>
            <person name="Oh T.K."/>
        </authorList>
    </citation>
    <scope>NUCLEOTIDE SEQUENCE [LARGE SCALE GENOMIC DNA]</scope>
    <source>
        <strain evidence="9 10">SW-211</strain>
    </source>
</reference>
<dbReference type="Pfam" id="PF01014">
    <property type="entry name" value="Uricase"/>
    <property type="match status" value="2"/>
</dbReference>
<proteinExistence type="predicted"/>
<comment type="caution">
    <text evidence="9">The sequence shown here is derived from an EMBL/GenBank/DDBJ whole genome shotgun (WGS) entry which is preliminary data.</text>
</comment>
<dbReference type="UniPathway" id="UPA00394">
    <property type="reaction ID" value="UER00650"/>
</dbReference>
<evidence type="ECO:0000256" key="4">
    <source>
        <dbReference type="ARBA" id="ARBA00022631"/>
    </source>
</evidence>
<dbReference type="NCBIfam" id="TIGR03383">
    <property type="entry name" value="urate_oxi"/>
    <property type="match status" value="1"/>
</dbReference>
<dbReference type="Gene3D" id="1.10.3330.10">
    <property type="entry name" value="Oxo-4-hydroxy-4-carboxy-5-ureidoimidazoline decarboxylase"/>
    <property type="match status" value="1"/>
</dbReference>
<keyword evidence="10" id="KW-1185">Reference proteome</keyword>
<keyword evidence="5" id="KW-0210">Decarboxylase</keyword>
<evidence type="ECO:0000259" key="8">
    <source>
        <dbReference type="Pfam" id="PF09349"/>
    </source>
</evidence>
<dbReference type="EMBL" id="VOQF01000004">
    <property type="protein sequence ID" value="TXC91520.1"/>
    <property type="molecule type" value="Genomic_DNA"/>
</dbReference>
<accession>A0A5C6W6N6</accession>
<keyword evidence="6" id="KW-0560">Oxidoreductase</keyword>
<dbReference type="GO" id="GO:0000255">
    <property type="term" value="P:allantoin metabolic process"/>
    <property type="evidence" value="ECO:0007669"/>
    <property type="project" value="InterPro"/>
</dbReference>
<evidence type="ECO:0000256" key="6">
    <source>
        <dbReference type="ARBA" id="ARBA00023002"/>
    </source>
</evidence>
<evidence type="ECO:0000313" key="9">
    <source>
        <dbReference type="EMBL" id="TXC91520.1"/>
    </source>
</evidence>
<organism evidence="9 10">
    <name type="scientific">Metabacillus litoralis</name>
    <dbReference type="NCBI Taxonomy" id="152268"/>
    <lineage>
        <taxon>Bacteria</taxon>
        <taxon>Bacillati</taxon>
        <taxon>Bacillota</taxon>
        <taxon>Bacilli</taxon>
        <taxon>Bacillales</taxon>
        <taxon>Bacillaceae</taxon>
        <taxon>Metabacillus</taxon>
    </lineage>
</organism>
<dbReference type="GO" id="GO:0051997">
    <property type="term" value="F:2-oxo-4-hydroxy-4-carboxy-5-ureidoimidazoline decarboxylase activity"/>
    <property type="evidence" value="ECO:0007669"/>
    <property type="project" value="UniProtKB-EC"/>
</dbReference>
<sequence length="495" mass="57192">MLSIHEVNEFTKEEFVNKVGWVFEHTPWIAEQSWEYAPFQSVQQLHRFMVKVVEKGGKEEKLALIQSHPDLGSRLKLSSSSQMEQKQAGLDQLNPREYKKFTSLNNKYVKKFGFPFVLAVRGHNKYSIFDAMKRRVKNNDSEEFQTALKEIYKISFFRLRDIVCNEGGYSMEGRTLYYGKGDVFVYRTNLKPLRGLKKIPESLITEVNNVIFGWNVKMEVGGRQLITSFAEGDNELVVATDSMKNFIQKHLAYYKGNTIEGFLKFVAHRFLQTYSHIESIKLSAEEVPFQPSVVLDDDEYQSSKLVFNRSRNEQGTSYLHANKDEKDNVDVMSVISGIKDLQLIKISGNSFTGYIHDEYTTLPESNNRPLFIYLNINWNYGNIQDAFGELPEKYVAAEQVKDIATTVFHHLETKSIQHLIYQIGLRILVRFPQLSDVTFQSQNRTWETVVDQIEGSSSKVYTEPKPPFGFQGFTITREDLNHEKLKEVVEELAQG</sequence>
<evidence type="ECO:0000256" key="1">
    <source>
        <dbReference type="ARBA" id="ARBA00001163"/>
    </source>
</evidence>
<dbReference type="InterPro" id="IPR018020">
    <property type="entry name" value="OHCU_decarboxylase"/>
</dbReference>
<dbReference type="InterPro" id="IPR017580">
    <property type="entry name" value="OHCU_decarboxylase-1"/>
</dbReference>
<dbReference type="RefSeq" id="WP_146947235.1">
    <property type="nucleotide sequence ID" value="NZ_VOQF01000004.1"/>
</dbReference>
<evidence type="ECO:0000256" key="3">
    <source>
        <dbReference type="ARBA" id="ARBA00004831"/>
    </source>
</evidence>
<comment type="pathway">
    <text evidence="3">Purine metabolism; urate degradation; (S)-allantoin from urate: step 1/3.</text>
</comment>
<keyword evidence="4" id="KW-0659">Purine metabolism</keyword>
<dbReference type="Proteomes" id="UP000321363">
    <property type="component" value="Unassembled WGS sequence"/>
</dbReference>
<keyword evidence="7" id="KW-0456">Lyase</keyword>
<gene>
    <name evidence="9" type="primary">pucL</name>
    <name evidence="9" type="ORF">FS935_07735</name>
</gene>
<evidence type="ECO:0000256" key="2">
    <source>
        <dbReference type="ARBA" id="ARBA00004754"/>
    </source>
</evidence>
<dbReference type="InterPro" id="IPR036778">
    <property type="entry name" value="OHCU_decarboxylase_sf"/>
</dbReference>
<dbReference type="PANTHER" id="PTHR43466">
    <property type="entry name" value="2-OXO-4-HYDROXY-4-CARBOXY-5-UREIDOIMIDAZOLINE DECARBOXYLASE-RELATED"/>
    <property type="match status" value="1"/>
</dbReference>
<dbReference type="PRINTS" id="PR00093">
    <property type="entry name" value="URICASE"/>
</dbReference>
<dbReference type="SUPFAM" id="SSF158694">
    <property type="entry name" value="UraD-Like"/>
    <property type="match status" value="1"/>
</dbReference>
<dbReference type="OrthoDB" id="9809009at2"/>
<dbReference type="Gene3D" id="3.10.270.10">
    <property type="entry name" value="Urate Oxidase"/>
    <property type="match status" value="1"/>
</dbReference>
<dbReference type="InterPro" id="IPR002042">
    <property type="entry name" value="Uricase"/>
</dbReference>
<dbReference type="GO" id="GO:0019628">
    <property type="term" value="P:urate catabolic process"/>
    <property type="evidence" value="ECO:0007669"/>
    <property type="project" value="UniProtKB-UniPathway"/>
</dbReference>
<evidence type="ECO:0000313" key="10">
    <source>
        <dbReference type="Proteomes" id="UP000321363"/>
    </source>
</evidence>